<dbReference type="InterPro" id="IPR052159">
    <property type="entry name" value="Competence_DNA_uptake"/>
</dbReference>
<feature type="transmembrane region" description="Helical" evidence="7">
    <location>
        <begin position="378"/>
        <end position="394"/>
    </location>
</feature>
<dbReference type="Pfam" id="PF03772">
    <property type="entry name" value="Competence"/>
    <property type="match status" value="1"/>
</dbReference>
<feature type="transmembrane region" description="Helical" evidence="7">
    <location>
        <begin position="555"/>
        <end position="574"/>
    </location>
</feature>
<dbReference type="Gene3D" id="3.60.15.10">
    <property type="entry name" value="Ribonuclease Z/Hydroxyacylglutathione hydrolase-like"/>
    <property type="match status" value="1"/>
</dbReference>
<comment type="caution">
    <text evidence="9">The sequence shown here is derived from an EMBL/GenBank/DDBJ whole genome shotgun (WGS) entry which is preliminary data.</text>
</comment>
<keyword evidence="5 7" id="KW-0472">Membrane</keyword>
<dbReference type="InterPro" id="IPR001279">
    <property type="entry name" value="Metallo-B-lactamas"/>
</dbReference>
<name>A0ABS9PZQ6_9MICO</name>
<feature type="transmembrane region" description="Helical" evidence="7">
    <location>
        <begin position="106"/>
        <end position="126"/>
    </location>
</feature>
<evidence type="ECO:0000256" key="1">
    <source>
        <dbReference type="ARBA" id="ARBA00004651"/>
    </source>
</evidence>
<evidence type="ECO:0000256" key="5">
    <source>
        <dbReference type="ARBA" id="ARBA00023136"/>
    </source>
</evidence>
<evidence type="ECO:0000313" key="10">
    <source>
        <dbReference type="Proteomes" id="UP001521931"/>
    </source>
</evidence>
<dbReference type="PANTHER" id="PTHR30619:SF1">
    <property type="entry name" value="RECOMBINATION PROTEIN 2"/>
    <property type="match status" value="1"/>
</dbReference>
<proteinExistence type="predicted"/>
<evidence type="ECO:0000256" key="3">
    <source>
        <dbReference type="ARBA" id="ARBA00022692"/>
    </source>
</evidence>
<feature type="region of interest" description="Disordered" evidence="6">
    <location>
        <begin position="1"/>
        <end position="74"/>
    </location>
</feature>
<feature type="transmembrane region" description="Helical" evidence="7">
    <location>
        <begin position="455"/>
        <end position="478"/>
    </location>
</feature>
<keyword evidence="2" id="KW-1003">Cell membrane</keyword>
<feature type="transmembrane region" description="Helical" evidence="7">
    <location>
        <begin position="490"/>
        <end position="512"/>
    </location>
</feature>
<dbReference type="CDD" id="cd07731">
    <property type="entry name" value="ComA-like_MBL-fold"/>
    <property type="match status" value="1"/>
</dbReference>
<feature type="transmembrane region" description="Helical" evidence="7">
    <location>
        <begin position="138"/>
        <end position="159"/>
    </location>
</feature>
<evidence type="ECO:0000259" key="8">
    <source>
        <dbReference type="SMART" id="SM00849"/>
    </source>
</evidence>
<evidence type="ECO:0000256" key="6">
    <source>
        <dbReference type="SAM" id="MobiDB-lite"/>
    </source>
</evidence>
<feature type="transmembrane region" description="Helical" evidence="7">
    <location>
        <begin position="356"/>
        <end position="372"/>
    </location>
</feature>
<dbReference type="RefSeq" id="WP_239262516.1">
    <property type="nucleotide sequence ID" value="NZ_JAKRCV010000008.1"/>
</dbReference>
<feature type="transmembrane region" description="Helical" evidence="7">
    <location>
        <begin position="519"/>
        <end position="535"/>
    </location>
</feature>
<feature type="domain" description="Metallo-beta-lactamase" evidence="8">
    <location>
        <begin position="616"/>
        <end position="788"/>
    </location>
</feature>
<evidence type="ECO:0000256" key="4">
    <source>
        <dbReference type="ARBA" id="ARBA00022989"/>
    </source>
</evidence>
<feature type="transmembrane region" description="Helical" evidence="7">
    <location>
        <begin position="401"/>
        <end position="418"/>
    </location>
</feature>
<evidence type="ECO:0000313" key="9">
    <source>
        <dbReference type="EMBL" id="MCG7321108.1"/>
    </source>
</evidence>
<dbReference type="EMBL" id="JAKRCV010000008">
    <property type="protein sequence ID" value="MCG7321108.1"/>
    <property type="molecule type" value="Genomic_DNA"/>
</dbReference>
<reference evidence="9 10" key="1">
    <citation type="submission" date="2022-02" db="EMBL/GenBank/DDBJ databases">
        <title>Uncovering new skin microbiome diversity through culturing and metagenomics.</title>
        <authorList>
            <person name="Conlan S."/>
            <person name="Deming C."/>
            <person name="Nisc Comparative Sequencing Program N."/>
            <person name="Segre J.A."/>
        </authorList>
    </citation>
    <scope>NUCLEOTIDE SEQUENCE [LARGE SCALE GENOMIC DNA]</scope>
    <source>
        <strain evidence="9 10">ACRQZ</strain>
    </source>
</reference>
<dbReference type="Proteomes" id="UP001521931">
    <property type="component" value="Unassembled WGS sequence"/>
</dbReference>
<protein>
    <submittedName>
        <fullName evidence="9">ComEC/Rec2 family competence protein</fullName>
    </submittedName>
</protein>
<organism evidence="9 10">
    <name type="scientific">Arsenicicoccus bolidensis</name>
    <dbReference type="NCBI Taxonomy" id="229480"/>
    <lineage>
        <taxon>Bacteria</taxon>
        <taxon>Bacillati</taxon>
        <taxon>Actinomycetota</taxon>
        <taxon>Actinomycetes</taxon>
        <taxon>Micrococcales</taxon>
        <taxon>Intrasporangiaceae</taxon>
        <taxon>Arsenicicoccus</taxon>
    </lineage>
</organism>
<keyword evidence="4 7" id="KW-1133">Transmembrane helix</keyword>
<gene>
    <name evidence="9" type="ORF">MHL29_04255</name>
</gene>
<dbReference type="SUPFAM" id="SSF56281">
    <property type="entry name" value="Metallo-hydrolase/oxidoreductase"/>
    <property type="match status" value="1"/>
</dbReference>
<dbReference type="SMART" id="SM00849">
    <property type="entry name" value="Lactamase_B"/>
    <property type="match status" value="1"/>
</dbReference>
<feature type="transmembrane region" description="Helical" evidence="7">
    <location>
        <begin position="581"/>
        <end position="602"/>
    </location>
</feature>
<dbReference type="PANTHER" id="PTHR30619">
    <property type="entry name" value="DNA INTERNALIZATION/COMPETENCE PROTEIN COMEC/REC2"/>
    <property type="match status" value="1"/>
</dbReference>
<dbReference type="NCBIfam" id="TIGR00360">
    <property type="entry name" value="ComEC_N-term"/>
    <property type="match status" value="1"/>
</dbReference>
<dbReference type="InterPro" id="IPR035681">
    <property type="entry name" value="ComA-like_MBL"/>
</dbReference>
<evidence type="ECO:0000256" key="2">
    <source>
        <dbReference type="ARBA" id="ARBA00022475"/>
    </source>
</evidence>
<dbReference type="InterPro" id="IPR004477">
    <property type="entry name" value="ComEC_N"/>
</dbReference>
<evidence type="ECO:0000256" key="7">
    <source>
        <dbReference type="SAM" id="Phobius"/>
    </source>
</evidence>
<comment type="subcellular location">
    <subcellularLocation>
        <location evidence="1">Cell membrane</location>
        <topology evidence="1">Multi-pass membrane protein</topology>
    </subcellularLocation>
</comment>
<accession>A0ABS9PZQ6</accession>
<feature type="transmembrane region" description="Helical" evidence="7">
    <location>
        <begin position="328"/>
        <end position="349"/>
    </location>
</feature>
<feature type="compositionally biased region" description="Basic and acidic residues" evidence="6">
    <location>
        <begin position="41"/>
        <end position="53"/>
    </location>
</feature>
<sequence length="860" mass="89448">MTTPGSPDRPEASGPGGTGAHDRRGARGSGAEEVSGTRELQAARRHERQDQARRLLGLGQSPGRARRPSRWLDDIRPQTPSDVRLLLPACVAWALTAALLDRPTWVLVLVASAGVVLTVASARWSVRRARPGRRSGRSWVPVVGITGVVIALTLTALVGHRELRGAGTMDELAAQRASVRLTAEVVSDPRVVGGGAERAPATMVRLRVLTVQGRGSVSRVSAPILVFGDERWTQLRWGQRLELAGRLKPAEPGGDVVASVTVRGPPRVVGQPDPVLAGAEHVRAALRAAVDGVPEDAAGLVPGLVIGDTSLTSPDLTADMTEVQMSHLSAVSGSNVSIVLAALIGLCSLLGLPRRLRPVVALIGLAGFVVLARPEPSVIRAAVMGAVGLLGVSSSRRRSALPALGAAIVVLLCYDPWLARSYGFALSSLATLGLLLFATPWGERIGRVLPHRIRSWGPALAIPVAAQVACGPVTIMLQPSVSLVGVPANLAAAPFVGPTTVLGIVTAVVAVVSVPVAHLVAWAAAVPAWLIARVARVAADVPYGAMPWPDGGRGALLLALLTLVLVVSGPRLAWWTRARPLAALAVVVLALSLVVPVGSAAWPVAGWRIVVCDVGQGDGIALSSGPGRAVVVDVGPADPGIRPCLSRLGIDRIDAVVLSHFHDDHVGGLEEVLDGWPVGAVLVTATRDPAAQATRVDRLSSDHHLRPQTLVAGDRLAYGDVSAEVVAPTREIREGSVPNNASLVLLADVGGTTALLTGDAEPELAADARTTLSRKETHPQVDVLKVAHHGSAKQDPHLLADLDAPLALISVGLDNDYGQPAASALTTLQRNGFHIERTDESGDLAVLGHGAELRVARRGR</sequence>
<feature type="transmembrane region" description="Helical" evidence="7">
    <location>
        <begin position="424"/>
        <end position="443"/>
    </location>
</feature>
<keyword evidence="3 7" id="KW-0812">Transmembrane</keyword>
<keyword evidence="10" id="KW-1185">Reference proteome</keyword>
<dbReference type="InterPro" id="IPR036866">
    <property type="entry name" value="RibonucZ/Hydroxyglut_hydro"/>
</dbReference>
<dbReference type="Pfam" id="PF00753">
    <property type="entry name" value="Lactamase_B"/>
    <property type="match status" value="1"/>
</dbReference>